<keyword evidence="5" id="KW-0411">Iron-sulfur</keyword>
<dbReference type="InterPro" id="IPR051460">
    <property type="entry name" value="HdrC_iron-sulfur_subunit"/>
</dbReference>
<comment type="caution">
    <text evidence="7">The sequence shown here is derived from an EMBL/GenBank/DDBJ whole genome shotgun (WGS) entry which is preliminary data.</text>
</comment>
<keyword evidence="1" id="KW-0004">4Fe-4S</keyword>
<dbReference type="GO" id="GO:0051539">
    <property type="term" value="F:4 iron, 4 sulfur cluster binding"/>
    <property type="evidence" value="ECO:0007669"/>
    <property type="project" value="UniProtKB-KW"/>
</dbReference>
<keyword evidence="2" id="KW-0479">Metal-binding</keyword>
<feature type="domain" description="4Fe-4S ferredoxin-type" evidence="6">
    <location>
        <begin position="9"/>
        <end position="39"/>
    </location>
</feature>
<dbReference type="PROSITE" id="PS51379">
    <property type="entry name" value="4FE4S_FER_2"/>
    <property type="match status" value="2"/>
</dbReference>
<keyword evidence="3" id="KW-0560">Oxidoreductase</keyword>
<dbReference type="Pfam" id="PF13237">
    <property type="entry name" value="Fer4_10"/>
    <property type="match status" value="1"/>
</dbReference>
<evidence type="ECO:0000256" key="2">
    <source>
        <dbReference type="ARBA" id="ARBA00022723"/>
    </source>
</evidence>
<dbReference type="PROSITE" id="PS00198">
    <property type="entry name" value="4FE4S_FER_1"/>
    <property type="match status" value="2"/>
</dbReference>
<evidence type="ECO:0000256" key="5">
    <source>
        <dbReference type="ARBA" id="ARBA00023014"/>
    </source>
</evidence>
<reference evidence="7" key="1">
    <citation type="journal article" date="2020" name="mSystems">
        <title>Genome- and Community-Level Interaction Insights into Carbon Utilization and Element Cycling Functions of Hydrothermarchaeota in Hydrothermal Sediment.</title>
        <authorList>
            <person name="Zhou Z."/>
            <person name="Liu Y."/>
            <person name="Xu W."/>
            <person name="Pan J."/>
            <person name="Luo Z.H."/>
            <person name="Li M."/>
        </authorList>
    </citation>
    <scope>NUCLEOTIDE SEQUENCE [LARGE SCALE GENOMIC DNA]</scope>
    <source>
        <strain evidence="7">SpSt-747</strain>
    </source>
</reference>
<dbReference type="PANTHER" id="PTHR43255:SF1">
    <property type="entry name" value="IRON-SULFUR-BINDING OXIDOREDUCTASE FADF-RELATED"/>
    <property type="match status" value="1"/>
</dbReference>
<dbReference type="GO" id="GO:0046872">
    <property type="term" value="F:metal ion binding"/>
    <property type="evidence" value="ECO:0007669"/>
    <property type="project" value="UniProtKB-KW"/>
</dbReference>
<evidence type="ECO:0000256" key="3">
    <source>
        <dbReference type="ARBA" id="ARBA00023002"/>
    </source>
</evidence>
<evidence type="ECO:0000313" key="7">
    <source>
        <dbReference type="EMBL" id="HGI30351.1"/>
    </source>
</evidence>
<sequence length="405" mass="46317">MRTGPLENPSYEFFRRELCNECGSCLHGCPVLGLSLEEAKEEIKRLIEGKETEHVSTKCISCMTCSLLCPKGCDPYQLILSRWNERYKREGLPLRVKMVLPLESPNFLSIAKESMPEDERKTLRAWSEASKSKEKVAGAKEVMYAGCNAQIFPYLTHTKLLEGLTVIGEQELCCGEVYYRMGLLEQVNRIAHRVGKRLNSLGLKKVITFCPACYDMFKNVYPKFGVQLDFEIQDLREWLWERIEDGRIEIRSRVDKTVTIQDSCHARLMGDPFLDLPRKILKAVGAEIIEMERDRRRALCCGIADGVSRYDPFDMVNGARRQWEKAEKTGADVLVVYCATCLLMLSIGQMAGPTNMPVYHILEILRLATGEEPIRRHSKRAEDIVRGLWEGTAFSDGRFWIETRA</sequence>
<dbReference type="GO" id="GO:0016491">
    <property type="term" value="F:oxidoreductase activity"/>
    <property type="evidence" value="ECO:0007669"/>
    <property type="project" value="UniProtKB-KW"/>
</dbReference>
<protein>
    <submittedName>
        <fullName evidence="7">(Fe-S)-binding protein</fullName>
    </submittedName>
</protein>
<dbReference type="InterPro" id="IPR004017">
    <property type="entry name" value="Cys_rich_dom"/>
</dbReference>
<dbReference type="GO" id="GO:0005886">
    <property type="term" value="C:plasma membrane"/>
    <property type="evidence" value="ECO:0007669"/>
    <property type="project" value="TreeGrafter"/>
</dbReference>
<feature type="domain" description="4Fe-4S ferredoxin-type" evidence="6">
    <location>
        <begin position="50"/>
        <end position="79"/>
    </location>
</feature>
<proteinExistence type="predicted"/>
<evidence type="ECO:0000259" key="6">
    <source>
        <dbReference type="PROSITE" id="PS51379"/>
    </source>
</evidence>
<evidence type="ECO:0000256" key="4">
    <source>
        <dbReference type="ARBA" id="ARBA00023004"/>
    </source>
</evidence>
<evidence type="ECO:0000256" key="1">
    <source>
        <dbReference type="ARBA" id="ARBA00022485"/>
    </source>
</evidence>
<dbReference type="AlphaFoldDB" id="A0A7V3YG06"/>
<organism evidence="7">
    <name type="scientific">Candidatus Caldatribacterium californiense</name>
    <dbReference type="NCBI Taxonomy" id="1454726"/>
    <lineage>
        <taxon>Bacteria</taxon>
        <taxon>Pseudomonadati</taxon>
        <taxon>Atribacterota</taxon>
        <taxon>Atribacteria</taxon>
        <taxon>Atribacterales</taxon>
        <taxon>Candidatus Caldatribacteriaceae</taxon>
        <taxon>Candidatus Caldatribacterium</taxon>
    </lineage>
</organism>
<keyword evidence="4" id="KW-0408">Iron</keyword>
<dbReference type="Gene3D" id="3.30.70.20">
    <property type="match status" value="1"/>
</dbReference>
<dbReference type="EMBL" id="DTFV01000051">
    <property type="protein sequence ID" value="HGI30351.1"/>
    <property type="molecule type" value="Genomic_DNA"/>
</dbReference>
<dbReference type="PANTHER" id="PTHR43255">
    <property type="entry name" value="IRON-SULFUR-BINDING OXIDOREDUCTASE FADF-RELATED-RELATED"/>
    <property type="match status" value="1"/>
</dbReference>
<accession>A0A7V3YG06</accession>
<dbReference type="InterPro" id="IPR017900">
    <property type="entry name" value="4Fe4S_Fe_S_CS"/>
</dbReference>
<dbReference type="Pfam" id="PF02754">
    <property type="entry name" value="CCG"/>
    <property type="match status" value="2"/>
</dbReference>
<gene>
    <name evidence="7" type="ORF">ENV30_03455</name>
</gene>
<dbReference type="InterPro" id="IPR017896">
    <property type="entry name" value="4Fe4S_Fe-S-bd"/>
</dbReference>
<name>A0A7V3YG06_9BACT</name>
<dbReference type="SUPFAM" id="SSF46548">
    <property type="entry name" value="alpha-helical ferredoxin"/>
    <property type="match status" value="1"/>
</dbReference>